<protein>
    <recommendedName>
        <fullName evidence="6">NAD(P)(+)--arginine ADP-ribosyltransferase</fullName>
        <ecNumber evidence="6">2.4.2.31</ecNumber>
    </recommendedName>
    <alternativeName>
        <fullName evidence="6">Mono(ADP-ribosyl)transferase</fullName>
    </alternativeName>
</protein>
<dbReference type="EC" id="2.4.2.31" evidence="6"/>
<evidence type="ECO:0000256" key="6">
    <source>
        <dbReference type="RuleBase" id="RU361228"/>
    </source>
</evidence>
<dbReference type="InterPro" id="IPR002043">
    <property type="entry name" value="UDG_fam1"/>
</dbReference>
<sequence>MTISEADALAAHKAIHEGKDEVKLESGEKLAVTKGKNGCKAVKFPKFQAMEQNTSKSSAWAKKAKEGVKITWFLSGPSPATWGRVVDGKIDAVGKAIAAMPAKAAAKAAARSAGAKAEAKAEAKAAAKKRPEGKAKAKAAARATAKAEAKSAAEKKRKEPEKETAPEMAEAPEKKLKTESPGPSSTTSAMSATSEDPLVLEPLFAGMGHGSTWLKVLKPVMEDLSAAPSFIGPARDKRIVPVRELTFQALKPNPPSGWRVVSFGQSPYPRIESATGIAHFDNNLKSWDSGAFGSVTTMRCIMKAALMNKFKIPKSTKVPELRRLLKTKGPGDARYAMVSLLDAILTQGVLLMNAACTIRPAEGQRAGEVVQEHLRFWQPVIAEVVKAILAECQESKRPIIFAWWGSESLKTKKVLDKTAFCKFPSVKIRHIEHKNPAAMADAFCDDPNIFAGINKAIKELGLGDPIEWLPDSSWKAALGSSSQAEEMGAFMQETQELHKMYLERLKDGLDTRSDDLDGIVGIMSKPLVDLPDACKPLALTKAGEASRKFASKMSRKSLSLDEAGALHLYTTNYLYKALNAALRHADRKKALDYFLYLRLFLSALEKLPRTEKELYRGVALDLQHQYKVGSTVTWWAVSSCTPDLGVATSFSGSKTCTLFIISSLRSVGIRDFSQYKSEEEYILAPGTQFEVTKVLRKGSKVEIHMKELDQPRKVQ</sequence>
<feature type="region of interest" description="Disordered" evidence="7">
    <location>
        <begin position="124"/>
        <end position="194"/>
    </location>
</feature>
<dbReference type="GO" id="GO:0004844">
    <property type="term" value="F:uracil DNA N-glycosylase activity"/>
    <property type="evidence" value="ECO:0007669"/>
    <property type="project" value="InterPro"/>
</dbReference>
<dbReference type="PANTHER" id="PTHR11264">
    <property type="entry name" value="URACIL-DNA GLYCOSYLASE"/>
    <property type="match status" value="1"/>
</dbReference>
<dbReference type="PROSITE" id="PS51996">
    <property type="entry name" value="TR_MART"/>
    <property type="match status" value="1"/>
</dbReference>
<keyword evidence="2 6" id="KW-0328">Glycosyltransferase</keyword>
<dbReference type="Pfam" id="PF01129">
    <property type="entry name" value="ART"/>
    <property type="match status" value="1"/>
</dbReference>
<dbReference type="EMBL" id="CAMXCT010000740">
    <property type="protein sequence ID" value="CAI3982728.1"/>
    <property type="molecule type" value="Genomic_DNA"/>
</dbReference>
<dbReference type="Proteomes" id="UP001152797">
    <property type="component" value="Unassembled WGS sequence"/>
</dbReference>
<feature type="compositionally biased region" description="Basic and acidic residues" evidence="7">
    <location>
        <begin position="124"/>
        <end position="135"/>
    </location>
</feature>
<feature type="compositionally biased region" description="Low complexity" evidence="7">
    <location>
        <begin position="184"/>
        <end position="194"/>
    </location>
</feature>
<feature type="compositionally biased region" description="Basic and acidic residues" evidence="7">
    <location>
        <begin position="145"/>
        <end position="178"/>
    </location>
</feature>
<proteinExistence type="inferred from homology"/>
<dbReference type="SUPFAM" id="SSF56399">
    <property type="entry name" value="ADP-ribosylation"/>
    <property type="match status" value="1"/>
</dbReference>
<reference evidence="9" key="2">
    <citation type="submission" date="2024-04" db="EMBL/GenBank/DDBJ databases">
        <authorList>
            <person name="Chen Y."/>
            <person name="Shah S."/>
            <person name="Dougan E. K."/>
            <person name="Thang M."/>
            <person name="Chan C."/>
        </authorList>
    </citation>
    <scope>NUCLEOTIDE SEQUENCE [LARGE SCALE GENOMIC DNA]</scope>
</reference>
<comment type="catalytic activity">
    <reaction evidence="5 6">
        <text>L-arginyl-[protein] + NAD(+) = N(omega)-(ADP-D-ribosyl)-L-arginyl-[protein] + nicotinamide + H(+)</text>
        <dbReference type="Rhea" id="RHEA:19149"/>
        <dbReference type="Rhea" id="RHEA-COMP:10532"/>
        <dbReference type="Rhea" id="RHEA-COMP:15087"/>
        <dbReference type="ChEBI" id="CHEBI:15378"/>
        <dbReference type="ChEBI" id="CHEBI:17154"/>
        <dbReference type="ChEBI" id="CHEBI:29965"/>
        <dbReference type="ChEBI" id="CHEBI:57540"/>
        <dbReference type="ChEBI" id="CHEBI:142554"/>
        <dbReference type="EC" id="2.4.2.31"/>
    </reaction>
</comment>
<dbReference type="GO" id="GO:0097510">
    <property type="term" value="P:base-excision repair, AP site formation via deaminated base removal"/>
    <property type="evidence" value="ECO:0007669"/>
    <property type="project" value="TreeGrafter"/>
</dbReference>
<dbReference type="EMBL" id="CAMXCT020000740">
    <property type="protein sequence ID" value="CAL1136103.1"/>
    <property type="molecule type" value="Genomic_DNA"/>
</dbReference>
<keyword evidence="6" id="KW-0521">NADP</keyword>
<evidence type="ECO:0000313" key="10">
    <source>
        <dbReference type="Proteomes" id="UP001152797"/>
    </source>
</evidence>
<evidence type="ECO:0000256" key="4">
    <source>
        <dbReference type="ARBA" id="ARBA00022695"/>
    </source>
</evidence>
<keyword evidence="3 6" id="KW-0808">Transferase</keyword>
<keyword evidence="4" id="KW-0548">Nucleotidyltransferase</keyword>
<dbReference type="GO" id="GO:0106274">
    <property type="term" value="F:NAD+-protein-arginine ADP-ribosyltransferase activity"/>
    <property type="evidence" value="ECO:0007669"/>
    <property type="project" value="UniProtKB-EC"/>
</dbReference>
<keyword evidence="6" id="KW-0520">NAD</keyword>
<evidence type="ECO:0000256" key="1">
    <source>
        <dbReference type="ARBA" id="ARBA00009558"/>
    </source>
</evidence>
<reference evidence="8" key="1">
    <citation type="submission" date="2022-10" db="EMBL/GenBank/DDBJ databases">
        <authorList>
            <person name="Chen Y."/>
            <person name="Dougan E. K."/>
            <person name="Chan C."/>
            <person name="Rhodes N."/>
            <person name="Thang M."/>
        </authorList>
    </citation>
    <scope>NUCLEOTIDE SEQUENCE</scope>
</reference>
<dbReference type="EMBL" id="CAMXCT030000740">
    <property type="protein sequence ID" value="CAL4770040.1"/>
    <property type="molecule type" value="Genomic_DNA"/>
</dbReference>
<dbReference type="GO" id="GO:0005634">
    <property type="term" value="C:nucleus"/>
    <property type="evidence" value="ECO:0007669"/>
    <property type="project" value="TreeGrafter"/>
</dbReference>
<dbReference type="PROSITE" id="PS50890">
    <property type="entry name" value="PUA"/>
    <property type="match status" value="1"/>
</dbReference>
<evidence type="ECO:0000313" key="9">
    <source>
        <dbReference type="EMBL" id="CAL1136103.1"/>
    </source>
</evidence>
<dbReference type="GO" id="GO:0016779">
    <property type="term" value="F:nucleotidyltransferase activity"/>
    <property type="evidence" value="ECO:0007669"/>
    <property type="project" value="UniProtKB-KW"/>
</dbReference>
<dbReference type="InterPro" id="IPR000768">
    <property type="entry name" value="ART"/>
</dbReference>
<evidence type="ECO:0000256" key="2">
    <source>
        <dbReference type="ARBA" id="ARBA00022676"/>
    </source>
</evidence>
<dbReference type="InterPro" id="IPR036895">
    <property type="entry name" value="Uracil-DNA_glycosylase-like_sf"/>
</dbReference>
<comment type="similarity">
    <text evidence="1 6">Belongs to the Arg-specific ADP-ribosyltransferase family.</text>
</comment>
<evidence type="ECO:0000256" key="3">
    <source>
        <dbReference type="ARBA" id="ARBA00022679"/>
    </source>
</evidence>
<dbReference type="GO" id="GO:0005739">
    <property type="term" value="C:mitochondrion"/>
    <property type="evidence" value="ECO:0007669"/>
    <property type="project" value="TreeGrafter"/>
</dbReference>
<name>A0A9P1FNM3_9DINO</name>
<dbReference type="PANTHER" id="PTHR11264:SF8">
    <property type="entry name" value="URACIL-DNA GLYCOSYLASE-LIKE DOMAIN-CONTAINING PROTEIN"/>
    <property type="match status" value="1"/>
</dbReference>
<organism evidence="8">
    <name type="scientific">Cladocopium goreaui</name>
    <dbReference type="NCBI Taxonomy" id="2562237"/>
    <lineage>
        <taxon>Eukaryota</taxon>
        <taxon>Sar</taxon>
        <taxon>Alveolata</taxon>
        <taxon>Dinophyceae</taxon>
        <taxon>Suessiales</taxon>
        <taxon>Symbiodiniaceae</taxon>
        <taxon>Cladocopium</taxon>
    </lineage>
</organism>
<evidence type="ECO:0000313" key="8">
    <source>
        <dbReference type="EMBL" id="CAI3982728.1"/>
    </source>
</evidence>
<dbReference type="OrthoDB" id="423533at2759"/>
<evidence type="ECO:0000256" key="5">
    <source>
        <dbReference type="ARBA" id="ARBA00047597"/>
    </source>
</evidence>
<dbReference type="AlphaFoldDB" id="A0A9P1FNM3"/>
<dbReference type="SUPFAM" id="SSF52141">
    <property type="entry name" value="Uracil-DNA glycosylase-like"/>
    <property type="match status" value="1"/>
</dbReference>
<accession>A0A9P1FNM3</accession>
<comment type="caution">
    <text evidence="8">The sequence shown here is derived from an EMBL/GenBank/DDBJ whole genome shotgun (WGS) entry which is preliminary data.</text>
</comment>
<dbReference type="Gene3D" id="3.40.470.10">
    <property type="entry name" value="Uracil-DNA glycosylase-like domain"/>
    <property type="match status" value="1"/>
</dbReference>
<keyword evidence="10" id="KW-1185">Reference proteome</keyword>
<dbReference type="Gene3D" id="3.90.176.10">
    <property type="entry name" value="Toxin ADP-ribosyltransferase, Chain A, domain 1"/>
    <property type="match status" value="1"/>
</dbReference>
<gene>
    <name evidence="8" type="ORF">C1SCF055_LOCUS10394</name>
</gene>
<evidence type="ECO:0000256" key="7">
    <source>
        <dbReference type="SAM" id="MobiDB-lite"/>
    </source>
</evidence>